<evidence type="ECO:0000313" key="1">
    <source>
        <dbReference type="EMBL" id="WIX78944.1"/>
    </source>
</evidence>
<dbReference type="RefSeq" id="WP_285969643.1">
    <property type="nucleotide sequence ID" value="NZ_CP127294.1"/>
</dbReference>
<dbReference type="Pfam" id="PF14119">
    <property type="entry name" value="DUF4288"/>
    <property type="match status" value="1"/>
</dbReference>
<dbReference type="EMBL" id="CP127294">
    <property type="protein sequence ID" value="WIX78944.1"/>
    <property type="molecule type" value="Genomic_DNA"/>
</dbReference>
<dbReference type="Proteomes" id="UP001236014">
    <property type="component" value="Chromosome"/>
</dbReference>
<organism evidence="1 2">
    <name type="scientific">Amycolatopsis carbonis</name>
    <dbReference type="NCBI Taxonomy" id="715471"/>
    <lineage>
        <taxon>Bacteria</taxon>
        <taxon>Bacillati</taxon>
        <taxon>Actinomycetota</taxon>
        <taxon>Actinomycetes</taxon>
        <taxon>Pseudonocardiales</taxon>
        <taxon>Pseudonocardiaceae</taxon>
        <taxon>Amycolatopsis</taxon>
    </lineage>
</organism>
<evidence type="ECO:0000313" key="2">
    <source>
        <dbReference type="Proteomes" id="UP001236014"/>
    </source>
</evidence>
<gene>
    <name evidence="1" type="ORF">QRX50_47750</name>
</gene>
<keyword evidence="2" id="KW-1185">Reference proteome</keyword>
<name>A0A9Y2IFF2_9PSEU</name>
<dbReference type="InterPro" id="IPR025630">
    <property type="entry name" value="DUF4288"/>
</dbReference>
<dbReference type="KEGG" id="acab:QRX50_47750"/>
<proteinExistence type="predicted"/>
<protein>
    <submittedName>
        <fullName evidence="1">DUF4288 domain-containing protein</fullName>
    </submittedName>
</protein>
<sequence>MSANAYVAVVLYEATSDSPTYEPLYREDFVLVYAQSEEAAREAVARRVEGETGSHRNEQGELITVRCKRVVDVARALEDDLTRDADLYSRHFRDFAAYRRFEPLMTN</sequence>
<accession>A0A9Y2IFF2</accession>
<reference evidence="1 2" key="1">
    <citation type="submission" date="2023-06" db="EMBL/GenBank/DDBJ databases">
        <authorList>
            <person name="Oyuntsetseg B."/>
            <person name="Kim S.B."/>
        </authorList>
    </citation>
    <scope>NUCLEOTIDE SEQUENCE [LARGE SCALE GENOMIC DNA]</scope>
    <source>
        <strain evidence="1 2">2-15</strain>
    </source>
</reference>
<dbReference type="AlphaFoldDB" id="A0A9Y2IFF2"/>